<protein>
    <submittedName>
        <fullName evidence="8">Phosphatidylinositol mannoside acyltransferase</fullName>
        <ecNumber evidence="8">2.3.1.-</ecNumber>
    </submittedName>
</protein>
<dbReference type="PANTHER" id="PTHR30606">
    <property type="entry name" value="LIPID A BIOSYNTHESIS LAUROYL ACYLTRANSFERASE"/>
    <property type="match status" value="1"/>
</dbReference>
<feature type="compositionally biased region" description="Basic and acidic residues" evidence="7">
    <location>
        <begin position="302"/>
        <end position="315"/>
    </location>
</feature>
<keyword evidence="2" id="KW-1003">Cell membrane</keyword>
<dbReference type="RefSeq" id="WP_042404836.1">
    <property type="nucleotide sequence ID" value="NZ_CBYN010000004.1"/>
</dbReference>
<evidence type="ECO:0000256" key="5">
    <source>
        <dbReference type="ARBA" id="ARBA00023136"/>
    </source>
</evidence>
<keyword evidence="3" id="KW-0997">Cell inner membrane</keyword>
<keyword evidence="5" id="KW-0472">Membrane</keyword>
<dbReference type="EMBL" id="CP063194">
    <property type="protein sequence ID" value="WCZ39038.1"/>
    <property type="molecule type" value="Genomic_DNA"/>
</dbReference>
<gene>
    <name evidence="8" type="ORF">CJEDD_07190</name>
</gene>
<evidence type="ECO:0000256" key="1">
    <source>
        <dbReference type="ARBA" id="ARBA00004533"/>
    </source>
</evidence>
<dbReference type="InterPro" id="IPR004960">
    <property type="entry name" value="LipA_acyltrans"/>
</dbReference>
<evidence type="ECO:0000256" key="6">
    <source>
        <dbReference type="ARBA" id="ARBA00023315"/>
    </source>
</evidence>
<keyword evidence="4 8" id="KW-0808">Transferase</keyword>
<accession>A0ABY7UJY4</accession>
<evidence type="ECO:0000256" key="2">
    <source>
        <dbReference type="ARBA" id="ARBA00022475"/>
    </source>
</evidence>
<evidence type="ECO:0000313" key="8">
    <source>
        <dbReference type="EMBL" id="WCZ39038.1"/>
    </source>
</evidence>
<keyword evidence="6 8" id="KW-0012">Acyltransferase</keyword>
<reference evidence="8 9" key="1">
    <citation type="submission" date="2020-10" db="EMBL/GenBank/DDBJ databases">
        <title>Complete genome sequence of Corynebacterium jeddahense DSM 45997, type strain of Corynebacterium jeddahense.</title>
        <authorList>
            <person name="Busche T."/>
            <person name="Kalinowski J."/>
            <person name="Ruckert C."/>
        </authorList>
    </citation>
    <scope>NUCLEOTIDE SEQUENCE [LARGE SCALE GENOMIC DNA]</scope>
    <source>
        <strain evidence="8 9">DSM 45997</strain>
    </source>
</reference>
<dbReference type="NCBIfam" id="NF005919">
    <property type="entry name" value="PRK07920.1"/>
    <property type="match status" value="1"/>
</dbReference>
<sequence>MGSAREAITAAGYIAGWKAVGLVPPRLAARAAQAAADRVSDDGKGMDMLRRNLARVVGPEHVTRELVRDATRSYARYWLEAFRLPRLAGDPQLDAKLTAGLTGREHLDWAVAQGKGVVLTLPHSGNWDMAGMWLVRHYGQFTTVAERLKPEALFDAFVDYRESLGFEVLALTGGKRAPYARLKEVLESGGIVCLMGERDLGHHGVPVTFFGEDTTFPVGPAKLALDTGAQLLAVHSWFTGDPADRASDAGWGMSVSAPLEVSTLEETAQRVADAFAANIAAHPADWHMLQPLWPADVPAPSRRRDLERRVREHQSRGRGGR</sequence>
<evidence type="ECO:0000256" key="7">
    <source>
        <dbReference type="SAM" id="MobiDB-lite"/>
    </source>
</evidence>
<evidence type="ECO:0000256" key="4">
    <source>
        <dbReference type="ARBA" id="ARBA00022679"/>
    </source>
</evidence>
<organism evidence="8 9">
    <name type="scientific">Corynebacterium jeddahense</name>
    <dbReference type="NCBI Taxonomy" id="1414719"/>
    <lineage>
        <taxon>Bacteria</taxon>
        <taxon>Bacillati</taxon>
        <taxon>Actinomycetota</taxon>
        <taxon>Actinomycetes</taxon>
        <taxon>Mycobacteriales</taxon>
        <taxon>Corynebacteriaceae</taxon>
        <taxon>Corynebacterium</taxon>
    </lineage>
</organism>
<evidence type="ECO:0000256" key="3">
    <source>
        <dbReference type="ARBA" id="ARBA00022519"/>
    </source>
</evidence>
<name>A0ABY7UJY4_9CORY</name>
<feature type="region of interest" description="Disordered" evidence="7">
    <location>
        <begin position="297"/>
        <end position="321"/>
    </location>
</feature>
<dbReference type="PANTHER" id="PTHR30606:SF10">
    <property type="entry name" value="PHOSPHATIDYLINOSITOL MANNOSIDE ACYLTRANSFERASE"/>
    <property type="match status" value="1"/>
</dbReference>
<dbReference type="Proteomes" id="UP001218071">
    <property type="component" value="Chromosome"/>
</dbReference>
<dbReference type="EC" id="2.3.1.-" evidence="8"/>
<dbReference type="CDD" id="cd07984">
    <property type="entry name" value="LPLAT_LABLAT-like"/>
    <property type="match status" value="1"/>
</dbReference>
<keyword evidence="9" id="KW-1185">Reference proteome</keyword>
<proteinExistence type="predicted"/>
<comment type="subcellular location">
    <subcellularLocation>
        <location evidence="1">Cell inner membrane</location>
    </subcellularLocation>
</comment>
<dbReference type="Pfam" id="PF03279">
    <property type="entry name" value="Lip_A_acyltrans"/>
    <property type="match status" value="1"/>
</dbReference>
<dbReference type="GO" id="GO:0016746">
    <property type="term" value="F:acyltransferase activity"/>
    <property type="evidence" value="ECO:0007669"/>
    <property type="project" value="UniProtKB-KW"/>
</dbReference>
<evidence type="ECO:0000313" key="9">
    <source>
        <dbReference type="Proteomes" id="UP001218071"/>
    </source>
</evidence>